<feature type="region of interest" description="Disordered" evidence="1">
    <location>
        <begin position="21"/>
        <end position="58"/>
    </location>
</feature>
<evidence type="ECO:0000256" key="1">
    <source>
        <dbReference type="SAM" id="MobiDB-lite"/>
    </source>
</evidence>
<protein>
    <submittedName>
        <fullName evidence="2">Dickkopf 1a</fullName>
    </submittedName>
</protein>
<dbReference type="EMBL" id="HAEA01016286">
    <property type="protein sequence ID" value="SBQ44767.1"/>
    <property type="molecule type" value="Transcribed_RNA"/>
</dbReference>
<sequence length="58" mass="6689">TDWSYSSAVTVARPWCVDRRRESEIPVSAGRRAGTYTPVRDAEATTQMHTQRQKHTRQ</sequence>
<evidence type="ECO:0000313" key="2">
    <source>
        <dbReference type="EMBL" id="SBQ44767.1"/>
    </source>
</evidence>
<dbReference type="AlphaFoldDB" id="A0A1A8EGI8"/>
<accession>A0A1A8EGI8</accession>
<feature type="non-terminal residue" evidence="2">
    <location>
        <position position="1"/>
    </location>
</feature>
<gene>
    <name evidence="2" type="primary">DKK1A</name>
</gene>
<organism evidence="2">
    <name type="scientific">Nothobranchius kadleci</name>
    <name type="common">African annual killifish</name>
    <dbReference type="NCBI Taxonomy" id="1051664"/>
    <lineage>
        <taxon>Eukaryota</taxon>
        <taxon>Metazoa</taxon>
        <taxon>Chordata</taxon>
        <taxon>Craniata</taxon>
        <taxon>Vertebrata</taxon>
        <taxon>Euteleostomi</taxon>
        <taxon>Actinopterygii</taxon>
        <taxon>Neopterygii</taxon>
        <taxon>Teleostei</taxon>
        <taxon>Neoteleostei</taxon>
        <taxon>Acanthomorphata</taxon>
        <taxon>Ovalentaria</taxon>
        <taxon>Atherinomorphae</taxon>
        <taxon>Cyprinodontiformes</taxon>
        <taxon>Nothobranchiidae</taxon>
        <taxon>Nothobranchius</taxon>
    </lineage>
</organism>
<reference evidence="2" key="1">
    <citation type="submission" date="2016-05" db="EMBL/GenBank/DDBJ databases">
        <authorList>
            <person name="Lavstsen T."/>
            <person name="Jespersen J.S."/>
        </authorList>
    </citation>
    <scope>NUCLEOTIDE SEQUENCE</scope>
    <source>
        <tissue evidence="2">Brain</tissue>
    </source>
</reference>
<name>A0A1A8EGI8_NOTKA</name>
<reference evidence="2" key="2">
    <citation type="submission" date="2016-06" db="EMBL/GenBank/DDBJ databases">
        <title>The genome of a short-lived fish provides insights into sex chromosome evolution and the genetic control of aging.</title>
        <authorList>
            <person name="Reichwald K."/>
            <person name="Felder M."/>
            <person name="Petzold A."/>
            <person name="Koch P."/>
            <person name="Groth M."/>
            <person name="Platzer M."/>
        </authorList>
    </citation>
    <scope>NUCLEOTIDE SEQUENCE</scope>
    <source>
        <tissue evidence="2">Brain</tissue>
    </source>
</reference>
<proteinExistence type="predicted"/>